<proteinExistence type="predicted"/>
<name>A0ABU7R518_9FLAO</name>
<organism evidence="1 2">
    <name type="scientific">Chryseobacterium arthrosphaerae</name>
    <dbReference type="NCBI Taxonomy" id="651561"/>
    <lineage>
        <taxon>Bacteria</taxon>
        <taxon>Pseudomonadati</taxon>
        <taxon>Bacteroidota</taxon>
        <taxon>Flavobacteriia</taxon>
        <taxon>Flavobacteriales</taxon>
        <taxon>Weeksellaceae</taxon>
        <taxon>Chryseobacterium group</taxon>
        <taxon>Chryseobacterium</taxon>
    </lineage>
</organism>
<sequence>MINHNTLMYNLFDRTITVEDFQGQSWISNYAEGDLFELVAKLKDSMSKYPIIWLQTGYTVERRKQEGIIKMIDCKIYLITLGSKTARYKNRFQTTYDHMLYPLLNKIDEKFRKTRGIQAADNDSYMVFPLNDIAKDDKGNPIPEFTAITEVWDAVLFETDITITEECFPELIIK</sequence>
<comment type="caution">
    <text evidence="1">The sequence shown here is derived from an EMBL/GenBank/DDBJ whole genome shotgun (WGS) entry which is preliminary data.</text>
</comment>
<reference evidence="1 2" key="1">
    <citation type="submission" date="2024-01" db="EMBL/GenBank/DDBJ databases">
        <title>Whole genome of Chryseobacterium arthrosphaerae NNCa 2741.</title>
        <authorList>
            <person name="Boriskina E.V."/>
            <person name="Gordinskaya N.A."/>
            <person name="Kropotov V.S."/>
            <person name="Alekseeva A.E."/>
            <person name="Makhova M.A."/>
            <person name="Kryazhev D.V."/>
            <person name="Shkurkina I.S."/>
        </authorList>
    </citation>
    <scope>NUCLEOTIDE SEQUENCE [LARGE SCALE GENOMIC DNA]</scope>
    <source>
        <strain evidence="1 2">NNCa 2741</strain>
    </source>
</reference>
<evidence type="ECO:0000313" key="2">
    <source>
        <dbReference type="Proteomes" id="UP001350005"/>
    </source>
</evidence>
<dbReference type="RefSeq" id="WP_330937546.1">
    <property type="nucleotide sequence ID" value="NZ_JAZGJU010000064.1"/>
</dbReference>
<evidence type="ECO:0000313" key="1">
    <source>
        <dbReference type="EMBL" id="MEE6129906.1"/>
    </source>
</evidence>
<protein>
    <submittedName>
        <fullName evidence="1">Uncharacterized protein</fullName>
    </submittedName>
</protein>
<dbReference type="EMBL" id="JAZGJU010000064">
    <property type="protein sequence ID" value="MEE6129906.1"/>
    <property type="molecule type" value="Genomic_DNA"/>
</dbReference>
<keyword evidence="2" id="KW-1185">Reference proteome</keyword>
<gene>
    <name evidence="1" type="ORF">V2E39_21080</name>
</gene>
<accession>A0ABU7R518</accession>
<dbReference type="Proteomes" id="UP001350005">
    <property type="component" value="Unassembled WGS sequence"/>
</dbReference>